<dbReference type="Gene3D" id="1.20.1280.20">
    <property type="entry name" value="HscB, C-terminal domain"/>
    <property type="match status" value="1"/>
</dbReference>
<dbReference type="Pfam" id="PF07743">
    <property type="entry name" value="HSCB_C"/>
    <property type="match status" value="1"/>
</dbReference>
<dbReference type="InterPro" id="IPR004640">
    <property type="entry name" value="HscB"/>
</dbReference>
<evidence type="ECO:0000256" key="3">
    <source>
        <dbReference type="ARBA" id="ARBA00025596"/>
    </source>
</evidence>
<dbReference type="SUPFAM" id="SSF46565">
    <property type="entry name" value="Chaperone J-domain"/>
    <property type="match status" value="1"/>
</dbReference>
<dbReference type="OrthoDB" id="287587at2"/>
<dbReference type="GO" id="GO:0051087">
    <property type="term" value="F:protein-folding chaperone binding"/>
    <property type="evidence" value="ECO:0007669"/>
    <property type="project" value="InterPro"/>
</dbReference>
<comment type="subunit">
    <text evidence="4">Interacts with HscA and stimulates its ATPase activity.</text>
</comment>
<dbReference type="GO" id="GO:0001671">
    <property type="term" value="F:ATPase activator activity"/>
    <property type="evidence" value="ECO:0007669"/>
    <property type="project" value="InterPro"/>
</dbReference>
<dbReference type="SUPFAM" id="SSF47144">
    <property type="entry name" value="HSC20 (HSCB), C-terminal oligomerisation domain"/>
    <property type="match status" value="1"/>
</dbReference>
<dbReference type="Proteomes" id="UP000237925">
    <property type="component" value="Chromosome"/>
</dbReference>
<evidence type="ECO:0000256" key="1">
    <source>
        <dbReference type="ARBA" id="ARBA00010476"/>
    </source>
</evidence>
<dbReference type="EMBL" id="CP027667">
    <property type="protein sequence ID" value="AVO50787.1"/>
    <property type="molecule type" value="Genomic_DNA"/>
</dbReference>
<sequence>MNLQSDDFELFAAPRRFAQDGAQLQDRWKELQRQAHPDRFAAQGAAAQRVAMQWSVRINEAYQRLKDPLKRAAYLCELHGSPIRAEDNTAMPAQFLMQQMQWREALEEAQSAADLDALEDDMQAARRAAIGRLKTLIDQQQDWSGAAREVRALMFIARFAQGIEQRQGQLQQ</sequence>
<evidence type="ECO:0000256" key="2">
    <source>
        <dbReference type="ARBA" id="ARBA00023186"/>
    </source>
</evidence>
<dbReference type="PANTHER" id="PTHR14021:SF15">
    <property type="entry name" value="IRON-SULFUR CLUSTER CO-CHAPERONE PROTEIN HSCB"/>
    <property type="match status" value="1"/>
</dbReference>
<dbReference type="InterPro" id="IPR009073">
    <property type="entry name" value="HscB_oligo_C"/>
</dbReference>
<evidence type="ECO:0000259" key="5">
    <source>
        <dbReference type="PROSITE" id="PS50076"/>
    </source>
</evidence>
<feature type="domain" description="J" evidence="5">
    <location>
        <begin position="6"/>
        <end position="78"/>
    </location>
</feature>
<organism evidence="6 7">
    <name type="scientific">Melaminivora suipulveris</name>
    <dbReference type="NCBI Taxonomy" id="2109913"/>
    <lineage>
        <taxon>Bacteria</taxon>
        <taxon>Pseudomonadati</taxon>
        <taxon>Pseudomonadota</taxon>
        <taxon>Betaproteobacteria</taxon>
        <taxon>Burkholderiales</taxon>
        <taxon>Comamonadaceae</taxon>
        <taxon>Melaminivora</taxon>
    </lineage>
</organism>
<dbReference type="InterPro" id="IPR036386">
    <property type="entry name" value="HscB_C_sf"/>
</dbReference>
<dbReference type="GO" id="GO:1990230">
    <property type="term" value="C:iron-sulfur cluster transfer complex"/>
    <property type="evidence" value="ECO:0007669"/>
    <property type="project" value="TreeGrafter"/>
</dbReference>
<keyword evidence="7" id="KW-1185">Reference proteome</keyword>
<dbReference type="InterPro" id="IPR036869">
    <property type="entry name" value="J_dom_sf"/>
</dbReference>
<comment type="similarity">
    <text evidence="1 4">Belongs to the HscB family.</text>
</comment>
<gene>
    <name evidence="4 6" type="primary">hscB</name>
    <name evidence="6" type="ORF">C6568_17305</name>
</gene>
<dbReference type="AlphaFoldDB" id="A0A2R3QGG1"/>
<dbReference type="GO" id="GO:0051259">
    <property type="term" value="P:protein complex oligomerization"/>
    <property type="evidence" value="ECO:0007669"/>
    <property type="project" value="InterPro"/>
</dbReference>
<reference evidence="6 7" key="1">
    <citation type="submission" date="2018-03" db="EMBL/GenBank/DDBJ databases">
        <title>Genome sequencing of Melaminivora sp.</title>
        <authorList>
            <person name="Kim S.-J."/>
            <person name="Heo J."/>
            <person name="Ahn J.-H."/>
            <person name="Kwon S.-W."/>
        </authorList>
    </citation>
    <scope>NUCLEOTIDE SEQUENCE [LARGE SCALE GENOMIC DNA]</scope>
    <source>
        <strain evidence="6 7">SC2-9</strain>
    </source>
</reference>
<proteinExistence type="inferred from homology"/>
<dbReference type="HAMAP" id="MF_00682">
    <property type="entry name" value="HscB"/>
    <property type="match status" value="1"/>
</dbReference>
<dbReference type="GO" id="GO:0006457">
    <property type="term" value="P:protein folding"/>
    <property type="evidence" value="ECO:0007669"/>
    <property type="project" value="UniProtKB-UniRule"/>
</dbReference>
<dbReference type="Gene3D" id="1.10.287.110">
    <property type="entry name" value="DnaJ domain"/>
    <property type="match status" value="1"/>
</dbReference>
<dbReference type="InterPro" id="IPR001623">
    <property type="entry name" value="DnaJ_domain"/>
</dbReference>
<accession>A0A2R3QGG1</accession>
<name>A0A2R3QGG1_9BURK</name>
<evidence type="ECO:0000313" key="6">
    <source>
        <dbReference type="EMBL" id="AVO50787.1"/>
    </source>
</evidence>
<evidence type="ECO:0000313" key="7">
    <source>
        <dbReference type="Proteomes" id="UP000237925"/>
    </source>
</evidence>
<dbReference type="PROSITE" id="PS50076">
    <property type="entry name" value="DNAJ_2"/>
    <property type="match status" value="1"/>
</dbReference>
<protein>
    <recommendedName>
        <fullName evidence="4">Co-chaperone protein HscB homolog</fullName>
    </recommendedName>
</protein>
<dbReference type="KEGG" id="mela:C6568_17305"/>
<keyword evidence="2 4" id="KW-0143">Chaperone</keyword>
<evidence type="ECO:0000256" key="4">
    <source>
        <dbReference type="HAMAP-Rule" id="MF_00682"/>
    </source>
</evidence>
<dbReference type="GO" id="GO:0044571">
    <property type="term" value="P:[2Fe-2S] cluster assembly"/>
    <property type="evidence" value="ECO:0007669"/>
    <property type="project" value="InterPro"/>
</dbReference>
<dbReference type="PANTHER" id="PTHR14021">
    <property type="entry name" value="IRON-SULFUR CLUSTER CO-CHAPERONE PROTEIN HSCB"/>
    <property type="match status" value="1"/>
</dbReference>
<dbReference type="NCBIfam" id="TIGR00714">
    <property type="entry name" value="hscB"/>
    <property type="match status" value="1"/>
</dbReference>
<comment type="function">
    <text evidence="3 4">Co-chaperone involved in the maturation of iron-sulfur cluster-containing proteins. Seems to help targeting proteins to be folded toward HscA.</text>
</comment>
<dbReference type="RefSeq" id="WP_106685180.1">
    <property type="nucleotide sequence ID" value="NZ_CP027667.1"/>
</dbReference>